<feature type="transmembrane region" description="Helical" evidence="1">
    <location>
        <begin position="161"/>
        <end position="184"/>
    </location>
</feature>
<dbReference type="EMBL" id="KY009685">
    <property type="protein sequence ID" value="AQQ80005.1"/>
    <property type="molecule type" value="Genomic_DNA"/>
</dbReference>
<keyword evidence="1" id="KW-0472">Membrane</keyword>
<dbReference type="OrthoDB" id="36604at10239"/>
<dbReference type="Pfam" id="PF05820">
    <property type="entry name" value="Ac81"/>
    <property type="match status" value="1"/>
</dbReference>
<protein>
    <submittedName>
        <fullName evidence="2">Uncharacterized protein</fullName>
    </submittedName>
</protein>
<dbReference type="InterPro" id="IPR008563">
    <property type="entry name" value="AcMNPV_AC81"/>
</dbReference>
<keyword evidence="1" id="KW-0812">Transmembrane</keyword>
<feature type="transmembrane region" description="Helical" evidence="1">
    <location>
        <begin position="132"/>
        <end position="155"/>
    </location>
</feature>
<proteinExistence type="predicted"/>
<gene>
    <name evidence="2" type="ORF">LbFV_ORF85</name>
</gene>
<organism evidence="2 3">
    <name type="scientific">Leptopilina boulardi filamentous virus</name>
    <dbReference type="NCBI Taxonomy" id="552509"/>
    <lineage>
        <taxon>Viruses</taxon>
        <taxon>Viruses incertae sedis</taxon>
        <taxon>Naldaviricetes</taxon>
        <taxon>Lefavirales</taxon>
        <taxon>Filamentoviridae</taxon>
        <taxon>Alphafilamentovirus</taxon>
        <taxon>Alphafilamentovirus leboulardi</taxon>
    </lineage>
</organism>
<dbReference type="KEGG" id="vg:31050562"/>
<accession>A0A1S5YDE0</accession>
<evidence type="ECO:0000313" key="2">
    <source>
        <dbReference type="EMBL" id="AQQ80005.1"/>
    </source>
</evidence>
<sequence>MAVEKYSNEAISLNLKEWEPFKDANISENSIESYLYEKSFPPILKVSKETDETNVKLNLISVCYTRTSCYPLLYHWFLNINNVIIWHPGNSSNDIFSNIIPKEGLYIVSSQYEFCDKCTYWFLLDKFMKDKLFNIVYFNCEIIVGNCIQTIFIALTLTTLLLYICFHILIFLILSLLFLIFHLASDYFPNNSIQHYRCRHVKNFINNIHVYNIKH</sequence>
<evidence type="ECO:0000313" key="3">
    <source>
        <dbReference type="Proteomes" id="UP000203066"/>
    </source>
</evidence>
<evidence type="ECO:0000256" key="1">
    <source>
        <dbReference type="SAM" id="Phobius"/>
    </source>
</evidence>
<dbReference type="Proteomes" id="UP000203066">
    <property type="component" value="Segment"/>
</dbReference>
<name>A0A1S5YDE0_9VIRU</name>
<dbReference type="RefSeq" id="YP_009345689.1">
    <property type="nucleotide sequence ID" value="NC_033778.1"/>
</dbReference>
<keyword evidence="1" id="KW-1133">Transmembrane helix</keyword>
<keyword evidence="3" id="KW-1185">Reference proteome</keyword>
<dbReference type="GeneID" id="31050562"/>
<reference evidence="2 3" key="1">
    <citation type="journal article" date="2016" name="Genome Biol. Evol.">
        <title>Genome Sequencing of the Behavior Manipulating Virus LbFV Reveals a Possible New Virus Family.</title>
        <authorList>
            <person name="Lepetit D."/>
            <person name="Gillet B."/>
            <person name="Hughes S."/>
            <person name="Kraaijeveld K."/>
            <person name="Varaldi J."/>
        </authorList>
    </citation>
    <scope>NUCLEOTIDE SEQUENCE [LARGE SCALE GENOMIC DNA]</scope>
    <source>
        <strain evidence="2">Valence Gotheron</strain>
    </source>
</reference>